<dbReference type="GO" id="GO:0007165">
    <property type="term" value="P:signal transduction"/>
    <property type="evidence" value="ECO:0007669"/>
    <property type="project" value="UniProtKB-KW"/>
</dbReference>
<dbReference type="EMBL" id="SLWW01000002">
    <property type="protein sequence ID" value="TCO73321.1"/>
    <property type="molecule type" value="Genomic_DNA"/>
</dbReference>
<dbReference type="Pfam" id="PF14827">
    <property type="entry name" value="dCache_3"/>
    <property type="match status" value="1"/>
</dbReference>
<keyword evidence="5" id="KW-0812">Transmembrane</keyword>
<comment type="caution">
    <text evidence="8">The sequence shown here is derived from an EMBL/GenBank/DDBJ whole genome shotgun (WGS) entry which is preliminary data.</text>
</comment>
<dbReference type="Gene3D" id="6.10.340.10">
    <property type="match status" value="1"/>
</dbReference>
<dbReference type="RefSeq" id="WP_165905247.1">
    <property type="nucleotide sequence ID" value="NZ_SLWW01000002.1"/>
</dbReference>
<dbReference type="PROSITE" id="PS50885">
    <property type="entry name" value="HAMP"/>
    <property type="match status" value="1"/>
</dbReference>
<dbReference type="InterPro" id="IPR004089">
    <property type="entry name" value="MCPsignal_dom"/>
</dbReference>
<organism evidence="8 9">
    <name type="scientific">Rhodovulum euryhalinum</name>
    <dbReference type="NCBI Taxonomy" id="35805"/>
    <lineage>
        <taxon>Bacteria</taxon>
        <taxon>Pseudomonadati</taxon>
        <taxon>Pseudomonadota</taxon>
        <taxon>Alphaproteobacteria</taxon>
        <taxon>Rhodobacterales</taxon>
        <taxon>Paracoccaceae</taxon>
        <taxon>Rhodovulum</taxon>
    </lineage>
</organism>
<evidence type="ECO:0000313" key="9">
    <source>
        <dbReference type="Proteomes" id="UP000295142"/>
    </source>
</evidence>
<dbReference type="Gene3D" id="1.10.287.950">
    <property type="entry name" value="Methyl-accepting chemotaxis protein"/>
    <property type="match status" value="1"/>
</dbReference>
<dbReference type="AlphaFoldDB" id="A0A4R2KHM0"/>
<keyword evidence="5" id="KW-0472">Membrane</keyword>
<evidence type="ECO:0000256" key="3">
    <source>
        <dbReference type="ARBA" id="ARBA00029447"/>
    </source>
</evidence>
<dbReference type="FunFam" id="1.10.287.950:FF:000001">
    <property type="entry name" value="Methyl-accepting chemotaxis sensory transducer"/>
    <property type="match status" value="1"/>
</dbReference>
<dbReference type="PANTHER" id="PTHR43531">
    <property type="entry name" value="PROTEIN ICFG"/>
    <property type="match status" value="1"/>
</dbReference>
<evidence type="ECO:0000256" key="2">
    <source>
        <dbReference type="ARBA" id="ARBA00022500"/>
    </source>
</evidence>
<dbReference type="SMART" id="SM00283">
    <property type="entry name" value="MA"/>
    <property type="match status" value="1"/>
</dbReference>
<dbReference type="InterPro" id="IPR029150">
    <property type="entry name" value="dCache_3"/>
</dbReference>
<dbReference type="InterPro" id="IPR029151">
    <property type="entry name" value="Sensor-like_sf"/>
</dbReference>
<accession>A0A4R2KHM0</accession>
<evidence type="ECO:0000313" key="8">
    <source>
        <dbReference type="EMBL" id="TCO73321.1"/>
    </source>
</evidence>
<evidence type="ECO:0000256" key="4">
    <source>
        <dbReference type="PROSITE-ProRule" id="PRU00284"/>
    </source>
</evidence>
<evidence type="ECO:0000256" key="5">
    <source>
        <dbReference type="SAM" id="Phobius"/>
    </source>
</evidence>
<feature type="transmembrane region" description="Helical" evidence="5">
    <location>
        <begin position="253"/>
        <end position="275"/>
    </location>
</feature>
<dbReference type="CDD" id="cd11386">
    <property type="entry name" value="MCP_signal"/>
    <property type="match status" value="1"/>
</dbReference>
<dbReference type="Pfam" id="PF00015">
    <property type="entry name" value="MCPsignal"/>
    <property type="match status" value="1"/>
</dbReference>
<dbReference type="GO" id="GO:0006935">
    <property type="term" value="P:chemotaxis"/>
    <property type="evidence" value="ECO:0007669"/>
    <property type="project" value="UniProtKB-KW"/>
</dbReference>
<comment type="subcellular location">
    <subcellularLocation>
        <location evidence="1">Membrane</location>
    </subcellularLocation>
</comment>
<feature type="domain" description="Methyl-accepting transducer" evidence="6">
    <location>
        <begin position="433"/>
        <end position="662"/>
    </location>
</feature>
<name>A0A4R2KHM0_9RHOB</name>
<dbReference type="GO" id="GO:0016020">
    <property type="term" value="C:membrane"/>
    <property type="evidence" value="ECO:0007669"/>
    <property type="project" value="UniProtKB-SubCell"/>
</dbReference>
<dbReference type="PROSITE" id="PS50111">
    <property type="entry name" value="CHEMOTAXIS_TRANSDUC_2"/>
    <property type="match status" value="1"/>
</dbReference>
<feature type="transmembrane region" description="Helical" evidence="5">
    <location>
        <begin position="7"/>
        <end position="28"/>
    </location>
</feature>
<evidence type="ECO:0000259" key="6">
    <source>
        <dbReference type="PROSITE" id="PS50111"/>
    </source>
</evidence>
<keyword evidence="4" id="KW-0807">Transducer</keyword>
<evidence type="ECO:0000259" key="7">
    <source>
        <dbReference type="PROSITE" id="PS50885"/>
    </source>
</evidence>
<dbReference type="SUPFAM" id="SSF103190">
    <property type="entry name" value="Sensory domain-like"/>
    <property type="match status" value="1"/>
</dbReference>
<dbReference type="Proteomes" id="UP000295142">
    <property type="component" value="Unassembled WGS sequence"/>
</dbReference>
<comment type="similarity">
    <text evidence="3">Belongs to the methyl-accepting chemotaxis (MCP) protein family.</text>
</comment>
<protein>
    <submittedName>
        <fullName evidence="8">Methyl-accepting chemotaxis protein</fullName>
    </submittedName>
</protein>
<dbReference type="SMART" id="SM00304">
    <property type="entry name" value="HAMP"/>
    <property type="match status" value="2"/>
</dbReference>
<feature type="domain" description="HAMP" evidence="7">
    <location>
        <begin position="311"/>
        <end position="365"/>
    </location>
</feature>
<keyword evidence="5" id="KW-1133">Transmembrane helix</keyword>
<proteinExistence type="inferred from homology"/>
<sequence>MKLRTKIVLAITLSVVMSALLVLVPMLIGMQGLIEKGTERELEHLDKRFHAALESRLQGALTTASLIAEMPAVQQAMASGDRATLHELFVPGFARMRSEYGIRQFQFHEPPATSFFRVHKPDQFGDDLSGFRQTVIEANARKAPIAGLERGRGGLGIRGISPVAHQGRHLGTVEIGLDLDAAFIRDLVAESDALIEFYVLPDKSIDNFSSEDSAVTRSAASFEGDPALESQAILAAGDTGIGMVSREVGGTSYASAAFPVTDFAGTTVALLHVMVPRSAYLAIAGQMRLIAFGAAAAALIAGLTAAVIFGTRLAGTLTDLVEKMGRLADGELDVRFSRRTRQGGEVGKLQDGLVTFRDKVIAEFKRREEDANQNAAHQKAVVEVLGDGLRQMAQGDLTGRIDQNLGAHYNGLRDDYNETVRSLGEVLCAISDAATRIDERARSINVAAHDLSQRTENSAATLEETAAALHDLTSSVHATATGARDADEIGSETIGKARTGAHIVADTVVAMTEINSSADEISRIIHVIDDISFQTNLLALNAGVEAARAGEAGRGFAVVASEVRALAQRTTDAAQEIGLLIASSGDKVKQGVGLVDQTGQALNEIVRAVEAVTAKVSQIATLAGEQAVGVGEINIAVGQLDQVTQQNAAMFEETTAASDTLQLEGQTLRELVSRFRYRSDTAGDFAVRPMVA</sequence>
<reference evidence="8 9" key="1">
    <citation type="submission" date="2019-03" db="EMBL/GenBank/DDBJ databases">
        <title>Genomic Encyclopedia of Type Strains, Phase IV (KMG-IV): sequencing the most valuable type-strain genomes for metagenomic binning, comparative biology and taxonomic classification.</title>
        <authorList>
            <person name="Goeker M."/>
        </authorList>
    </citation>
    <scope>NUCLEOTIDE SEQUENCE [LARGE SCALE GENOMIC DNA]</scope>
    <source>
        <strain evidence="8 9">DSM 4868</strain>
    </source>
</reference>
<dbReference type="PANTHER" id="PTHR43531:SF11">
    <property type="entry name" value="METHYL-ACCEPTING CHEMOTAXIS PROTEIN 3"/>
    <property type="match status" value="1"/>
</dbReference>
<gene>
    <name evidence="8" type="ORF">EV655_10285</name>
</gene>
<evidence type="ECO:0000256" key="1">
    <source>
        <dbReference type="ARBA" id="ARBA00004370"/>
    </source>
</evidence>
<dbReference type="InterPro" id="IPR051310">
    <property type="entry name" value="MCP_chemotaxis"/>
</dbReference>
<feature type="transmembrane region" description="Helical" evidence="5">
    <location>
        <begin position="287"/>
        <end position="309"/>
    </location>
</feature>
<dbReference type="SUPFAM" id="SSF58104">
    <property type="entry name" value="Methyl-accepting chemotaxis protein (MCP) signaling domain"/>
    <property type="match status" value="1"/>
</dbReference>
<keyword evidence="2" id="KW-0145">Chemotaxis</keyword>
<keyword evidence="9" id="KW-1185">Reference proteome</keyword>
<dbReference type="Gene3D" id="3.30.450.20">
    <property type="entry name" value="PAS domain"/>
    <property type="match status" value="1"/>
</dbReference>
<dbReference type="InterPro" id="IPR003660">
    <property type="entry name" value="HAMP_dom"/>
</dbReference>